<comment type="caution">
    <text evidence="6">The sequence shown here is derived from an EMBL/GenBank/DDBJ whole genome shotgun (WGS) entry which is preliminary data.</text>
</comment>
<keyword evidence="2 4" id="KW-0032">Aminotransferase</keyword>
<comment type="cofactor">
    <cofactor evidence="1 4">
        <name>pyridoxal 5'-phosphate</name>
        <dbReference type="ChEBI" id="CHEBI:597326"/>
    </cofactor>
</comment>
<dbReference type="PANTHER" id="PTHR42832">
    <property type="entry name" value="AMINO ACID AMINOTRANSFERASE"/>
    <property type="match status" value="1"/>
</dbReference>
<dbReference type="InterPro" id="IPR004838">
    <property type="entry name" value="NHTrfase_class1_PyrdxlP-BS"/>
</dbReference>
<dbReference type="InterPro" id="IPR015421">
    <property type="entry name" value="PyrdxlP-dep_Trfase_major"/>
</dbReference>
<dbReference type="InterPro" id="IPR019880">
    <property type="entry name" value="OxyQ"/>
</dbReference>
<evidence type="ECO:0000313" key="7">
    <source>
        <dbReference type="Proteomes" id="UP000277671"/>
    </source>
</evidence>
<keyword evidence="3 4" id="KW-0808">Transferase</keyword>
<dbReference type="InterPro" id="IPR050881">
    <property type="entry name" value="LL-DAP_aminotransferase"/>
</dbReference>
<dbReference type="PROSITE" id="PS00105">
    <property type="entry name" value="AA_TRANSFER_CLASS_1"/>
    <property type="match status" value="1"/>
</dbReference>
<dbReference type="Gene3D" id="3.40.640.10">
    <property type="entry name" value="Type I PLP-dependent aspartate aminotransferase-like (Major domain)"/>
    <property type="match status" value="1"/>
</dbReference>
<organism evidence="6 7">
    <name type="scientific">Micromonospora pisi</name>
    <dbReference type="NCBI Taxonomy" id="589240"/>
    <lineage>
        <taxon>Bacteria</taxon>
        <taxon>Bacillati</taxon>
        <taxon>Actinomycetota</taxon>
        <taxon>Actinomycetes</taxon>
        <taxon>Micromonosporales</taxon>
        <taxon>Micromonosporaceae</taxon>
        <taxon>Micromonospora</taxon>
    </lineage>
</organism>
<comment type="similarity">
    <text evidence="4">Belongs to the class-I pyridoxal-phosphate-dependent aminotransferase family.</text>
</comment>
<name>A0A495JIT2_9ACTN</name>
<evidence type="ECO:0000313" key="6">
    <source>
        <dbReference type="EMBL" id="RKR88478.1"/>
    </source>
</evidence>
<feature type="domain" description="Aminotransferase class I/classII large" evidence="5">
    <location>
        <begin position="44"/>
        <end position="377"/>
    </location>
</feature>
<dbReference type="SUPFAM" id="SSF53383">
    <property type="entry name" value="PLP-dependent transferases"/>
    <property type="match status" value="1"/>
</dbReference>
<evidence type="ECO:0000259" key="5">
    <source>
        <dbReference type="Pfam" id="PF00155"/>
    </source>
</evidence>
<dbReference type="NCBIfam" id="TIGR03539">
    <property type="entry name" value="DapC_actino"/>
    <property type="match status" value="1"/>
</dbReference>
<sequence>MTPGGGGAGGSTGAAASRIDGLPDFPWDLLAPAKVVASGHPDGIVDLSIGTPVDPVPGLIRDALSAGSNAPGYPLTAGTAALRAAIAGWVGRNCGADPAGVGVLPTIGSKELVAWLPTLLGLGPDDVVVIPEVCYPTYEVGARLAGATVVRADSLTAIGPNPRVRLIWVNSPSNPTGRVLPAAHLRKVVDWARERGVVVASDECYLTLGWESSPVSVLAPEVSGGSYDGLLSVHSLSKRSNLAGYRAGFVAGDPALVDRLLAVRKHAGMIVPEPVQTAMVAALSDETHVAEQRDRYAARREVLRPALQKAGFTLSDSTAGLYFWATRDEDCWTTVDWLAERGVLVAPGAFYGPSGSRHVRFAVTATDERIAAAAERLAG</sequence>
<proteinExistence type="inferred from homology"/>
<dbReference type="InterPro" id="IPR004839">
    <property type="entry name" value="Aminotransferase_I/II_large"/>
</dbReference>
<accession>A0A495JIT2</accession>
<dbReference type="CDD" id="cd00609">
    <property type="entry name" value="AAT_like"/>
    <property type="match status" value="1"/>
</dbReference>
<dbReference type="Proteomes" id="UP000277671">
    <property type="component" value="Unassembled WGS sequence"/>
</dbReference>
<dbReference type="GO" id="GO:0008483">
    <property type="term" value="F:transaminase activity"/>
    <property type="evidence" value="ECO:0007669"/>
    <property type="project" value="UniProtKB-KW"/>
</dbReference>
<evidence type="ECO:0000256" key="1">
    <source>
        <dbReference type="ARBA" id="ARBA00001933"/>
    </source>
</evidence>
<gene>
    <name evidence="6" type="ORF">BDK92_2806</name>
</gene>
<dbReference type="RefSeq" id="WP_170208585.1">
    <property type="nucleotide sequence ID" value="NZ_RBKT01000001.1"/>
</dbReference>
<dbReference type="Pfam" id="PF00155">
    <property type="entry name" value="Aminotran_1_2"/>
    <property type="match status" value="1"/>
</dbReference>
<dbReference type="Gene3D" id="3.90.1150.10">
    <property type="entry name" value="Aspartate Aminotransferase, domain 1"/>
    <property type="match status" value="1"/>
</dbReference>
<dbReference type="InterPro" id="IPR015422">
    <property type="entry name" value="PyrdxlP-dep_Trfase_small"/>
</dbReference>
<keyword evidence="7" id="KW-1185">Reference proteome</keyword>
<dbReference type="GO" id="GO:0030170">
    <property type="term" value="F:pyridoxal phosphate binding"/>
    <property type="evidence" value="ECO:0007669"/>
    <property type="project" value="InterPro"/>
</dbReference>
<dbReference type="AlphaFoldDB" id="A0A495JIT2"/>
<evidence type="ECO:0000256" key="4">
    <source>
        <dbReference type="RuleBase" id="RU000481"/>
    </source>
</evidence>
<dbReference type="EMBL" id="RBKT01000001">
    <property type="protein sequence ID" value="RKR88478.1"/>
    <property type="molecule type" value="Genomic_DNA"/>
</dbReference>
<reference evidence="6 7" key="1">
    <citation type="submission" date="2018-10" db="EMBL/GenBank/DDBJ databases">
        <title>Sequencing the genomes of 1000 actinobacteria strains.</title>
        <authorList>
            <person name="Klenk H.-P."/>
        </authorList>
    </citation>
    <scope>NUCLEOTIDE SEQUENCE [LARGE SCALE GENOMIC DNA]</scope>
    <source>
        <strain evidence="6 7">DSM 45175</strain>
    </source>
</reference>
<dbReference type="InterPro" id="IPR015424">
    <property type="entry name" value="PyrdxlP-dep_Trfase"/>
</dbReference>
<evidence type="ECO:0000256" key="3">
    <source>
        <dbReference type="ARBA" id="ARBA00022679"/>
    </source>
</evidence>
<dbReference type="PANTHER" id="PTHR42832:SF3">
    <property type="entry name" value="L-GLUTAMINE--4-(METHYLSULFANYL)-2-OXOBUTANOATE AMINOTRANSFERASE"/>
    <property type="match status" value="1"/>
</dbReference>
<evidence type="ECO:0000256" key="2">
    <source>
        <dbReference type="ARBA" id="ARBA00022576"/>
    </source>
</evidence>
<protein>
    <recommendedName>
        <fullName evidence="4">Aminotransferase</fullName>
        <ecNumber evidence="4">2.6.1.-</ecNumber>
    </recommendedName>
</protein>
<dbReference type="EC" id="2.6.1.-" evidence="4"/>